<accession>A0ACC0B7Y7</accession>
<organism evidence="1 2">
    <name type="scientific">Catharanthus roseus</name>
    <name type="common">Madagascar periwinkle</name>
    <name type="synonym">Vinca rosea</name>
    <dbReference type="NCBI Taxonomy" id="4058"/>
    <lineage>
        <taxon>Eukaryota</taxon>
        <taxon>Viridiplantae</taxon>
        <taxon>Streptophyta</taxon>
        <taxon>Embryophyta</taxon>
        <taxon>Tracheophyta</taxon>
        <taxon>Spermatophyta</taxon>
        <taxon>Magnoliopsida</taxon>
        <taxon>eudicotyledons</taxon>
        <taxon>Gunneridae</taxon>
        <taxon>Pentapetalae</taxon>
        <taxon>asterids</taxon>
        <taxon>lamiids</taxon>
        <taxon>Gentianales</taxon>
        <taxon>Apocynaceae</taxon>
        <taxon>Rauvolfioideae</taxon>
        <taxon>Vinceae</taxon>
        <taxon>Catharanthinae</taxon>
        <taxon>Catharanthus</taxon>
    </lineage>
</organism>
<dbReference type="EMBL" id="CM044704">
    <property type="protein sequence ID" value="KAI5668760.1"/>
    <property type="molecule type" value="Genomic_DNA"/>
</dbReference>
<sequence>MCGYHENHGYQAYHEGDSYYKVEQSCWNRNEGMGRDFQESYESYKGSRRSETRKTLVQKKVRFEDKSKDVGDMCNEEKEKKSSMGKPCDHLCKKSDNGENTRVQQVTLDKNDTCEEKERHERRERVEEKVRISEDNCFLGSISSLFEKLREMRVKSQ</sequence>
<evidence type="ECO:0000313" key="1">
    <source>
        <dbReference type="EMBL" id="KAI5668760.1"/>
    </source>
</evidence>
<keyword evidence="2" id="KW-1185">Reference proteome</keyword>
<protein>
    <submittedName>
        <fullName evidence="1">Uncharacterized protein</fullName>
    </submittedName>
</protein>
<comment type="caution">
    <text evidence="1">The sequence shown here is derived from an EMBL/GenBank/DDBJ whole genome shotgun (WGS) entry which is preliminary data.</text>
</comment>
<gene>
    <name evidence="1" type="ORF">M9H77_18613</name>
</gene>
<name>A0ACC0B7Y7_CATRO</name>
<evidence type="ECO:0000313" key="2">
    <source>
        <dbReference type="Proteomes" id="UP001060085"/>
    </source>
</evidence>
<proteinExistence type="predicted"/>
<reference evidence="2" key="1">
    <citation type="journal article" date="2023" name="Nat. Plants">
        <title>Single-cell RNA sequencing provides a high-resolution roadmap for understanding the multicellular compartmentation of specialized metabolism.</title>
        <authorList>
            <person name="Sun S."/>
            <person name="Shen X."/>
            <person name="Li Y."/>
            <person name="Li Y."/>
            <person name="Wang S."/>
            <person name="Li R."/>
            <person name="Zhang H."/>
            <person name="Shen G."/>
            <person name="Guo B."/>
            <person name="Wei J."/>
            <person name="Xu J."/>
            <person name="St-Pierre B."/>
            <person name="Chen S."/>
            <person name="Sun C."/>
        </authorList>
    </citation>
    <scope>NUCLEOTIDE SEQUENCE [LARGE SCALE GENOMIC DNA]</scope>
</reference>
<dbReference type="Proteomes" id="UP001060085">
    <property type="component" value="Linkage Group LG04"/>
</dbReference>